<sequence length="241" mass="24083">MGPALRSALAIGTALVAVAALGAAPATAEPRGLLDSCAAVRSLLPGAPDGPYLLLTNRRLLGVHCHDMAGTPREYLDLPDTGGTGNFSQYTAGGASPGTSVRTTFTKLRVDPATLTADIGDLTFATSTGSLALGGATVTSMPYATAMSCDATASGVARIDLRGTAFAVSDTFQVGGFAASGTAALAPDGQSADLTGGGYCGWNVPAPGFYNPTNPQPGMTALELSCAPGGLLRPKPCFEIT</sequence>
<dbReference type="GO" id="GO:0004222">
    <property type="term" value="F:metalloendopeptidase activity"/>
    <property type="evidence" value="ECO:0007669"/>
    <property type="project" value="InterPro"/>
</dbReference>
<evidence type="ECO:0000256" key="1">
    <source>
        <dbReference type="ARBA" id="ARBA00022723"/>
    </source>
</evidence>
<evidence type="ECO:0000256" key="2">
    <source>
        <dbReference type="SAM" id="SignalP"/>
    </source>
</evidence>
<protein>
    <recommendedName>
        <fullName evidence="3">GON domain-containing protein</fullName>
    </recommendedName>
</protein>
<keyword evidence="5" id="KW-1185">Reference proteome</keyword>
<dbReference type="GO" id="GO:0008270">
    <property type="term" value="F:zinc ion binding"/>
    <property type="evidence" value="ECO:0007669"/>
    <property type="project" value="InterPro"/>
</dbReference>
<organism evidence="4 5">
    <name type="scientific">Actinosynnema pretiosum</name>
    <dbReference type="NCBI Taxonomy" id="42197"/>
    <lineage>
        <taxon>Bacteria</taxon>
        <taxon>Bacillati</taxon>
        <taxon>Actinomycetota</taxon>
        <taxon>Actinomycetes</taxon>
        <taxon>Pseudonocardiales</taxon>
        <taxon>Pseudonocardiaceae</taxon>
        <taxon>Actinosynnema</taxon>
    </lineage>
</organism>
<dbReference type="InterPro" id="IPR012314">
    <property type="entry name" value="Pept_M12B_GON-ADAMTSs"/>
</dbReference>
<feature type="domain" description="GON" evidence="3">
    <location>
        <begin position="100"/>
        <end position="206"/>
    </location>
</feature>
<dbReference type="Pfam" id="PF08685">
    <property type="entry name" value="GON"/>
    <property type="match status" value="2"/>
</dbReference>
<keyword evidence="1" id="KW-0479">Metal-binding</keyword>
<evidence type="ECO:0000259" key="3">
    <source>
        <dbReference type="Pfam" id="PF08685"/>
    </source>
</evidence>
<evidence type="ECO:0000313" key="4">
    <source>
        <dbReference type="EMBL" id="ATE55672.1"/>
    </source>
</evidence>
<dbReference type="RefSeq" id="WP_096495503.1">
    <property type="nucleotide sequence ID" value="NZ_CP023445.1"/>
</dbReference>
<reference evidence="4" key="1">
    <citation type="submission" date="2017-09" db="EMBL/GenBank/DDBJ databases">
        <title>Complete Genome Sequence of ansamitocin-producing Bacterium Actinosynnema pretiosum X47.</title>
        <authorList>
            <person name="Cao G."/>
            <person name="Zong G."/>
            <person name="Zhong C."/>
            <person name="Fu J."/>
        </authorList>
    </citation>
    <scope>NUCLEOTIDE SEQUENCE [LARGE SCALE GENOMIC DNA]</scope>
    <source>
        <strain evidence="4">X47</strain>
    </source>
</reference>
<feature type="signal peptide" evidence="2">
    <location>
        <begin position="1"/>
        <end position="28"/>
    </location>
</feature>
<dbReference type="EMBL" id="CP023445">
    <property type="protein sequence ID" value="ATE55672.1"/>
    <property type="molecule type" value="Genomic_DNA"/>
</dbReference>
<accession>A0A290Z9L7</accession>
<dbReference type="Proteomes" id="UP000218505">
    <property type="component" value="Chromosome"/>
</dbReference>
<gene>
    <name evidence="4" type="ORF">CNX65_22250</name>
</gene>
<feature type="chain" id="PRO_5012990740" description="GON domain-containing protein" evidence="2">
    <location>
        <begin position="29"/>
        <end position="241"/>
    </location>
</feature>
<proteinExistence type="predicted"/>
<name>A0A290Z9L7_9PSEU</name>
<dbReference type="AlphaFoldDB" id="A0A290Z9L7"/>
<evidence type="ECO:0000313" key="5">
    <source>
        <dbReference type="Proteomes" id="UP000218505"/>
    </source>
</evidence>
<keyword evidence="2" id="KW-0732">Signal</keyword>
<dbReference type="KEGG" id="apre:CNX65_22250"/>
<feature type="domain" description="GON" evidence="3">
    <location>
        <begin position="36"/>
        <end position="90"/>
    </location>
</feature>